<accession>A0A1F5FTK4</accession>
<dbReference type="PANTHER" id="PTHR43267">
    <property type="entry name" value="TRNA THREONYLCARBAMOYLADENOSINE DEHYDRATASE"/>
    <property type="match status" value="1"/>
</dbReference>
<dbReference type="GO" id="GO:0061504">
    <property type="term" value="P:cyclic threonylcarbamoyladenosine biosynthetic process"/>
    <property type="evidence" value="ECO:0007669"/>
    <property type="project" value="TreeGrafter"/>
</dbReference>
<feature type="domain" description="THIF-type NAD/FAD binding fold" evidence="1">
    <location>
        <begin position="12"/>
        <end position="123"/>
    </location>
</feature>
<dbReference type="EMBL" id="MFAQ01000035">
    <property type="protein sequence ID" value="OGD82932.1"/>
    <property type="molecule type" value="Genomic_DNA"/>
</dbReference>
<name>A0A1F5FTK4_9BACT</name>
<dbReference type="GO" id="GO:0008641">
    <property type="term" value="F:ubiquitin-like modifier activating enzyme activity"/>
    <property type="evidence" value="ECO:0007669"/>
    <property type="project" value="InterPro"/>
</dbReference>
<evidence type="ECO:0000259" key="1">
    <source>
        <dbReference type="Pfam" id="PF00899"/>
    </source>
</evidence>
<evidence type="ECO:0000313" key="2">
    <source>
        <dbReference type="EMBL" id="OGD82932.1"/>
    </source>
</evidence>
<dbReference type="InterPro" id="IPR035985">
    <property type="entry name" value="Ubiquitin-activating_enz"/>
</dbReference>
<evidence type="ECO:0000313" key="3">
    <source>
        <dbReference type="Proteomes" id="UP000179237"/>
    </source>
</evidence>
<dbReference type="InterPro" id="IPR045886">
    <property type="entry name" value="ThiF/MoeB/HesA"/>
</dbReference>
<dbReference type="Proteomes" id="UP000179237">
    <property type="component" value="Unassembled WGS sequence"/>
</dbReference>
<dbReference type="InterPro" id="IPR000594">
    <property type="entry name" value="ThiF_NAD_FAD-bd"/>
</dbReference>
<proteinExistence type="predicted"/>
<dbReference type="GO" id="GO:0061503">
    <property type="term" value="F:tRNA threonylcarbamoyladenosine dehydratase"/>
    <property type="evidence" value="ECO:0007669"/>
    <property type="project" value="TreeGrafter"/>
</dbReference>
<dbReference type="PANTHER" id="PTHR43267:SF1">
    <property type="entry name" value="TRNA THREONYLCARBAMOYLADENOSINE DEHYDRATASE"/>
    <property type="match status" value="1"/>
</dbReference>
<reference evidence="2 3" key="1">
    <citation type="journal article" date="2016" name="Nat. Commun.">
        <title>Thousands of microbial genomes shed light on interconnected biogeochemical processes in an aquifer system.</title>
        <authorList>
            <person name="Anantharaman K."/>
            <person name="Brown C.T."/>
            <person name="Hug L.A."/>
            <person name="Sharon I."/>
            <person name="Castelle C.J."/>
            <person name="Probst A.J."/>
            <person name="Thomas B.C."/>
            <person name="Singh A."/>
            <person name="Wilkins M.J."/>
            <person name="Karaoz U."/>
            <person name="Brodie E.L."/>
            <person name="Williams K.H."/>
            <person name="Hubbard S.S."/>
            <person name="Banfield J.F."/>
        </authorList>
    </citation>
    <scope>NUCLEOTIDE SEQUENCE [LARGE SCALE GENOMIC DNA]</scope>
</reference>
<comment type="caution">
    <text evidence="2">The sequence shown here is derived from an EMBL/GenBank/DDBJ whole genome shotgun (WGS) entry which is preliminary data.</text>
</comment>
<protein>
    <recommendedName>
        <fullName evidence="1">THIF-type NAD/FAD binding fold domain-containing protein</fullName>
    </recommendedName>
</protein>
<dbReference type="AlphaFoldDB" id="A0A1F5FTK4"/>
<organism evidence="2 3">
    <name type="scientific">Candidatus Collierbacteria bacterium RIFOXYD1_FULL_40_9</name>
    <dbReference type="NCBI Taxonomy" id="1817731"/>
    <lineage>
        <taxon>Bacteria</taxon>
        <taxon>Candidatus Collieribacteriota</taxon>
    </lineage>
</organism>
<dbReference type="Gene3D" id="3.40.50.720">
    <property type="entry name" value="NAD(P)-binding Rossmann-like Domain"/>
    <property type="match status" value="1"/>
</dbReference>
<sequence length="217" mass="24117">MDLTRQHGILPQKDMDDLETTIIGVGGIGSWLALALGKMGLPSFRIYDADIVEAPNIPTQAFRLEDEGKGKVQAMQEILIAFTGCSITAIPEHFAGQERLKGIVICAVDKMDTRIDIWQKFVRFNPMISLYVEARMGAEELRVYSLKPTDPDLVHRYEGNLYPSSEAFQAPCTEKSIAYTVFTSAGIISREVKAHLTGEPVAFENILGLKSRVWVVQ</sequence>
<dbReference type="Pfam" id="PF00899">
    <property type="entry name" value="ThiF"/>
    <property type="match status" value="1"/>
</dbReference>
<gene>
    <name evidence="2" type="ORF">A2572_03615</name>
</gene>
<dbReference type="SUPFAM" id="SSF69572">
    <property type="entry name" value="Activating enzymes of the ubiquitin-like proteins"/>
    <property type="match status" value="1"/>
</dbReference>